<evidence type="ECO:0000313" key="2">
    <source>
        <dbReference type="EMBL" id="KNE70932.1"/>
    </source>
</evidence>
<gene>
    <name evidence="2" type="ORF">AMAG_15021</name>
</gene>
<feature type="transmembrane region" description="Helical" evidence="1">
    <location>
        <begin position="110"/>
        <end position="135"/>
    </location>
</feature>
<sequence>MSTDAKRPASAAAAAPVDADDARATCCCCIDLRTGVYILLLLEIALTLWSVISNALSVATLLQYGLRPGNSDTANYVFSFVVNGIGFGMACMALHAVYKDDARRFKIFYTWELIALGLMVLNVVVVVALFATLLAGVGLDMGLYSGVLVALILVPCLLILLRVNDVKWHPRHGTRMYSIDKGGHLTFWTV</sequence>
<evidence type="ECO:0000256" key="1">
    <source>
        <dbReference type="SAM" id="Phobius"/>
    </source>
</evidence>
<protein>
    <submittedName>
        <fullName evidence="2">Uncharacterized protein</fullName>
    </submittedName>
</protein>
<dbReference type="VEuPathDB" id="FungiDB:AMAG_15021"/>
<proteinExistence type="predicted"/>
<organism evidence="2 3">
    <name type="scientific">Allomyces macrogynus (strain ATCC 38327)</name>
    <name type="common">Allomyces javanicus var. macrogynus</name>
    <dbReference type="NCBI Taxonomy" id="578462"/>
    <lineage>
        <taxon>Eukaryota</taxon>
        <taxon>Fungi</taxon>
        <taxon>Fungi incertae sedis</taxon>
        <taxon>Blastocladiomycota</taxon>
        <taxon>Blastocladiomycetes</taxon>
        <taxon>Blastocladiales</taxon>
        <taxon>Blastocladiaceae</taxon>
        <taxon>Allomyces</taxon>
    </lineage>
</organism>
<evidence type="ECO:0000313" key="3">
    <source>
        <dbReference type="Proteomes" id="UP000054350"/>
    </source>
</evidence>
<dbReference type="Proteomes" id="UP000054350">
    <property type="component" value="Unassembled WGS sequence"/>
</dbReference>
<reference evidence="2 3" key="1">
    <citation type="submission" date="2009-11" db="EMBL/GenBank/DDBJ databases">
        <title>Annotation of Allomyces macrogynus ATCC 38327.</title>
        <authorList>
            <consortium name="The Broad Institute Genome Sequencing Platform"/>
            <person name="Russ C."/>
            <person name="Cuomo C."/>
            <person name="Burger G."/>
            <person name="Gray M.W."/>
            <person name="Holland P.W.H."/>
            <person name="King N."/>
            <person name="Lang F.B.F."/>
            <person name="Roger A.J."/>
            <person name="Ruiz-Trillo I."/>
            <person name="Young S.K."/>
            <person name="Zeng Q."/>
            <person name="Gargeya S."/>
            <person name="Fitzgerald M."/>
            <person name="Haas B."/>
            <person name="Abouelleil A."/>
            <person name="Alvarado L."/>
            <person name="Arachchi H.M."/>
            <person name="Berlin A."/>
            <person name="Chapman S.B."/>
            <person name="Gearin G."/>
            <person name="Goldberg J."/>
            <person name="Griggs A."/>
            <person name="Gujja S."/>
            <person name="Hansen M."/>
            <person name="Heiman D."/>
            <person name="Howarth C."/>
            <person name="Larimer J."/>
            <person name="Lui A."/>
            <person name="MacDonald P.J.P."/>
            <person name="McCowen C."/>
            <person name="Montmayeur A."/>
            <person name="Murphy C."/>
            <person name="Neiman D."/>
            <person name="Pearson M."/>
            <person name="Priest M."/>
            <person name="Roberts A."/>
            <person name="Saif S."/>
            <person name="Shea T."/>
            <person name="Sisk P."/>
            <person name="Stolte C."/>
            <person name="Sykes S."/>
            <person name="Wortman J."/>
            <person name="Nusbaum C."/>
            <person name="Birren B."/>
        </authorList>
    </citation>
    <scope>NUCLEOTIDE SEQUENCE [LARGE SCALE GENOMIC DNA]</scope>
    <source>
        <strain evidence="2 3">ATCC 38327</strain>
    </source>
</reference>
<keyword evidence="1" id="KW-0812">Transmembrane</keyword>
<dbReference type="AlphaFoldDB" id="A0A0L0T851"/>
<keyword evidence="1" id="KW-1133">Transmembrane helix</keyword>
<keyword evidence="3" id="KW-1185">Reference proteome</keyword>
<name>A0A0L0T851_ALLM3</name>
<feature type="transmembrane region" description="Helical" evidence="1">
    <location>
        <begin position="141"/>
        <end position="161"/>
    </location>
</feature>
<keyword evidence="1" id="KW-0472">Membrane</keyword>
<reference evidence="3" key="2">
    <citation type="submission" date="2009-11" db="EMBL/GenBank/DDBJ databases">
        <title>The Genome Sequence of Allomyces macrogynus strain ATCC 38327.</title>
        <authorList>
            <consortium name="The Broad Institute Genome Sequencing Platform"/>
            <person name="Russ C."/>
            <person name="Cuomo C."/>
            <person name="Shea T."/>
            <person name="Young S.K."/>
            <person name="Zeng Q."/>
            <person name="Koehrsen M."/>
            <person name="Haas B."/>
            <person name="Borodovsky M."/>
            <person name="Guigo R."/>
            <person name="Alvarado L."/>
            <person name="Berlin A."/>
            <person name="Borenstein D."/>
            <person name="Chen Z."/>
            <person name="Engels R."/>
            <person name="Freedman E."/>
            <person name="Gellesch M."/>
            <person name="Goldberg J."/>
            <person name="Griggs A."/>
            <person name="Gujja S."/>
            <person name="Heiman D."/>
            <person name="Hepburn T."/>
            <person name="Howarth C."/>
            <person name="Jen D."/>
            <person name="Larson L."/>
            <person name="Lewis B."/>
            <person name="Mehta T."/>
            <person name="Park D."/>
            <person name="Pearson M."/>
            <person name="Roberts A."/>
            <person name="Saif S."/>
            <person name="Shenoy N."/>
            <person name="Sisk P."/>
            <person name="Stolte C."/>
            <person name="Sykes S."/>
            <person name="Walk T."/>
            <person name="White J."/>
            <person name="Yandava C."/>
            <person name="Burger G."/>
            <person name="Gray M.W."/>
            <person name="Holland P.W.H."/>
            <person name="King N."/>
            <person name="Lang F.B.F."/>
            <person name="Roger A.J."/>
            <person name="Ruiz-Trillo I."/>
            <person name="Lander E."/>
            <person name="Nusbaum C."/>
        </authorList>
    </citation>
    <scope>NUCLEOTIDE SEQUENCE [LARGE SCALE GENOMIC DNA]</scope>
    <source>
        <strain evidence="3">ATCC 38327</strain>
    </source>
</reference>
<feature type="transmembrane region" description="Helical" evidence="1">
    <location>
        <begin position="76"/>
        <end position="98"/>
    </location>
</feature>
<dbReference type="EMBL" id="GG745368">
    <property type="protein sequence ID" value="KNE70932.1"/>
    <property type="molecule type" value="Genomic_DNA"/>
</dbReference>
<feature type="transmembrane region" description="Helical" evidence="1">
    <location>
        <begin position="40"/>
        <end position="64"/>
    </location>
</feature>
<accession>A0A0L0T851</accession>